<sequence length="466" mass="54021">MNINLEHLNEVVLCSSESMDIDCQNTSSNKVISIKTALFGRMRLGRCARENLGYIGCYANVTNYYHTACSGKNKCSISLPNKKLESYSKCHKEIKSYLELSFICKKVYPELTNNCYTDCTASFVIKEKQADISNYAIRQTGCGLINCPILIKPPIGTYIELQLKHFYRPFTYFVDFKSIQNLKKPKTQIPSIQNDYNSCIHLLNFFDNVKDYLKNQNQNIQMTKQIHVFSCGHQISKNYISSILHIDTSEFVLIKNTYNSKGNSIMMYQVDYFQIISENFTLSYISRGCNIPSDLNLENYEIIRRRHNLLIKCRNENNLNILCEGEKFTGNLPPCMLHSKDVSKRSLPINILITIILSIALVISSLILTIGIVFYKRRLLYKNQYLKENLKFRNKIDTCKLCDKQYKCGYNLCAINCRYVSDKYIVSKENRLNNKEKTSFSCCILDKPQVTVSEHEYEEPRYCDVD</sequence>
<dbReference type="AlphaFoldDB" id="A0A177B4L6"/>
<dbReference type="InterPro" id="IPR043159">
    <property type="entry name" value="Lectin_gal-bd_sf"/>
</dbReference>
<dbReference type="Gene3D" id="2.60.120.740">
    <property type="match status" value="1"/>
</dbReference>
<evidence type="ECO:0000256" key="1">
    <source>
        <dbReference type="SAM" id="Phobius"/>
    </source>
</evidence>
<dbReference type="EMBL" id="LWCA01000337">
    <property type="protein sequence ID" value="OAF69090.1"/>
    <property type="molecule type" value="Genomic_DNA"/>
</dbReference>
<gene>
    <name evidence="2" type="ORF">A3Q56_03105</name>
</gene>
<protein>
    <submittedName>
        <fullName evidence="2">Uncharacterized protein</fullName>
    </submittedName>
</protein>
<keyword evidence="1" id="KW-0472">Membrane</keyword>
<reference evidence="2 3" key="1">
    <citation type="submission" date="2016-04" db="EMBL/GenBank/DDBJ databases">
        <title>The genome of Intoshia linei affirms orthonectids as highly simplified spiralians.</title>
        <authorList>
            <person name="Mikhailov K.V."/>
            <person name="Slusarev G.S."/>
            <person name="Nikitin M.A."/>
            <person name="Logacheva M.D."/>
            <person name="Penin A."/>
            <person name="Aleoshin V."/>
            <person name="Panchin Y.V."/>
        </authorList>
    </citation>
    <scope>NUCLEOTIDE SEQUENCE [LARGE SCALE GENOMIC DNA]</scope>
    <source>
        <strain evidence="2">Intl2013</strain>
        <tissue evidence="2">Whole animal</tissue>
    </source>
</reference>
<keyword evidence="1" id="KW-0812">Transmembrane</keyword>
<keyword evidence="1" id="KW-1133">Transmembrane helix</keyword>
<accession>A0A177B4L6</accession>
<keyword evidence="3" id="KW-1185">Reference proteome</keyword>
<dbReference type="PANTHER" id="PTHR46780">
    <property type="entry name" value="PROTEIN EVA-1"/>
    <property type="match status" value="1"/>
</dbReference>
<comment type="caution">
    <text evidence="2">The sequence shown here is derived from an EMBL/GenBank/DDBJ whole genome shotgun (WGS) entry which is preliminary data.</text>
</comment>
<evidence type="ECO:0000313" key="3">
    <source>
        <dbReference type="Proteomes" id="UP000078046"/>
    </source>
</evidence>
<evidence type="ECO:0000313" key="2">
    <source>
        <dbReference type="EMBL" id="OAF69090.1"/>
    </source>
</evidence>
<dbReference type="OrthoDB" id="1100386at2759"/>
<dbReference type="Proteomes" id="UP000078046">
    <property type="component" value="Unassembled WGS sequence"/>
</dbReference>
<feature type="transmembrane region" description="Helical" evidence="1">
    <location>
        <begin position="351"/>
        <end position="375"/>
    </location>
</feature>
<name>A0A177B4L6_9BILA</name>
<proteinExistence type="predicted"/>
<organism evidence="2 3">
    <name type="scientific">Intoshia linei</name>
    <dbReference type="NCBI Taxonomy" id="1819745"/>
    <lineage>
        <taxon>Eukaryota</taxon>
        <taxon>Metazoa</taxon>
        <taxon>Spiralia</taxon>
        <taxon>Lophotrochozoa</taxon>
        <taxon>Mesozoa</taxon>
        <taxon>Orthonectida</taxon>
        <taxon>Rhopaluridae</taxon>
        <taxon>Intoshia</taxon>
    </lineage>
</organism>
<dbReference type="CDD" id="cd22823">
    <property type="entry name" value="Gal_Rha_Lectin"/>
    <property type="match status" value="1"/>
</dbReference>